<dbReference type="InterPro" id="IPR000182">
    <property type="entry name" value="GNAT_dom"/>
</dbReference>
<dbReference type="SMART" id="SM00066">
    <property type="entry name" value="GAL4"/>
    <property type="match status" value="1"/>
</dbReference>
<evidence type="ECO:0000313" key="5">
    <source>
        <dbReference type="EMBL" id="KAK4147562.1"/>
    </source>
</evidence>
<dbReference type="PANTHER" id="PTHR47784">
    <property type="entry name" value="STEROL UPTAKE CONTROL PROTEIN 2"/>
    <property type="match status" value="1"/>
</dbReference>
<reference evidence="5" key="2">
    <citation type="submission" date="2023-05" db="EMBL/GenBank/DDBJ databases">
        <authorList>
            <consortium name="Lawrence Berkeley National Laboratory"/>
            <person name="Steindorff A."/>
            <person name="Hensen N."/>
            <person name="Bonometti L."/>
            <person name="Westerberg I."/>
            <person name="Brannstrom I.O."/>
            <person name="Guillou S."/>
            <person name="Cros-Aarteil S."/>
            <person name="Calhoun S."/>
            <person name="Haridas S."/>
            <person name="Kuo A."/>
            <person name="Mondo S."/>
            <person name="Pangilinan J."/>
            <person name="Riley R."/>
            <person name="Labutti K."/>
            <person name="Andreopoulos B."/>
            <person name="Lipzen A."/>
            <person name="Chen C."/>
            <person name="Yanf M."/>
            <person name="Daum C."/>
            <person name="Ng V."/>
            <person name="Clum A."/>
            <person name="Ohm R."/>
            <person name="Martin F."/>
            <person name="Silar P."/>
            <person name="Natvig D."/>
            <person name="Lalanne C."/>
            <person name="Gautier V."/>
            <person name="Ament-Velasquez S.L."/>
            <person name="Kruys A."/>
            <person name="Hutchinson M.I."/>
            <person name="Powell A.J."/>
            <person name="Barry K."/>
            <person name="Miller A.N."/>
            <person name="Grigoriev I.V."/>
            <person name="Debuchy R."/>
            <person name="Gladieux P."/>
            <person name="Thoren M.H."/>
            <person name="Johannesson H."/>
        </authorList>
    </citation>
    <scope>NUCLEOTIDE SEQUENCE</scope>
    <source>
        <strain evidence="5">CBS 141.50</strain>
    </source>
</reference>
<evidence type="ECO:0000256" key="2">
    <source>
        <dbReference type="SAM" id="MobiDB-lite"/>
    </source>
</evidence>
<dbReference type="GeneID" id="87819382"/>
<dbReference type="Gene3D" id="4.10.240.10">
    <property type="entry name" value="Zn(2)-C6 fungal-type DNA-binding domain"/>
    <property type="match status" value="1"/>
</dbReference>
<dbReference type="InterPro" id="IPR001138">
    <property type="entry name" value="Zn2Cys6_DnaBD"/>
</dbReference>
<evidence type="ECO:0000256" key="1">
    <source>
        <dbReference type="ARBA" id="ARBA00023242"/>
    </source>
</evidence>
<dbReference type="PROSITE" id="PS51186">
    <property type="entry name" value="GNAT"/>
    <property type="match status" value="1"/>
</dbReference>
<keyword evidence="6" id="KW-1185">Reference proteome</keyword>
<feature type="compositionally biased region" description="Polar residues" evidence="2">
    <location>
        <begin position="51"/>
        <end position="63"/>
    </location>
</feature>
<dbReference type="Gene3D" id="3.40.630.30">
    <property type="match status" value="1"/>
</dbReference>
<dbReference type="InterPro" id="IPR016181">
    <property type="entry name" value="Acyl_CoA_acyltransferase"/>
</dbReference>
<comment type="caution">
    <text evidence="5">The sequence shown here is derived from an EMBL/GenBank/DDBJ whole genome shotgun (WGS) entry which is preliminary data.</text>
</comment>
<dbReference type="InterPro" id="IPR036864">
    <property type="entry name" value="Zn2-C6_fun-type_DNA-bd_sf"/>
</dbReference>
<protein>
    <recommendedName>
        <fullName evidence="7">Zn(2)-C6 fungal-type domain-containing protein</fullName>
    </recommendedName>
</protein>
<dbReference type="InterPro" id="IPR053157">
    <property type="entry name" value="Sterol_Uptake_Regulator"/>
</dbReference>
<dbReference type="SUPFAM" id="SSF55729">
    <property type="entry name" value="Acyl-CoA N-acyltransferases (Nat)"/>
    <property type="match status" value="1"/>
</dbReference>
<dbReference type="Proteomes" id="UP001302676">
    <property type="component" value="Unassembled WGS sequence"/>
</dbReference>
<accession>A0AAN6ZQW1</accession>
<evidence type="ECO:0000259" key="4">
    <source>
        <dbReference type="PROSITE" id="PS51186"/>
    </source>
</evidence>
<evidence type="ECO:0000313" key="6">
    <source>
        <dbReference type="Proteomes" id="UP001302676"/>
    </source>
</evidence>
<gene>
    <name evidence="5" type="ORF">C8A04DRAFT_34259</name>
</gene>
<sequence length="670" mass="74745">MRRAHRKSRKGCLECKKRHIKCDETRPQCINCTTVTRECQYSTPWLDDGRQSSGRSVSPQIRVSSKMSTPAPTPSPTPFPGLQPAAPPENAYPRVDMVHMELLHHYMTSDSLHPLIDTCMQNLVAKVAVREPYVMHSVLALSAHHLSVVHPEKQSFYHNIAIQLQTQALSLFNSIDIALWGDSVEKRVPAFMFSSVLGIHALCDALAHRDRTPDAAITRFLTYLTLHRGMHTVMDGYWDQLRKTELKVIFDELVPQWFQLTSEGHDCDDIRARLTSADLEEEELKESLRAVDLIQWVFDGQPTRESRAYVLCSWVSMLHRTFVRMLEARRPEALAVLAYYFLAMYHCRGVWLMDGAGQHFLGLLVDYFRGGEWYSWVETPWRMLQESLSHLKTISPSHTVSLTGSMAHPPPPTRFTLTRARPADAPRIAEIHLAAMDANPLLHAQFPSPTGLAGLRQFLESEVSEHVASLGDGPLPSSSTEGGSVGEGQGYGGGGISVARDVERGVIVGYIRWDVEVKSDSPGNAENSKAKLENGDIRFVEGCRPEFLEGYAALAEEAKGRCFNGSNHYCLTFVCIDPAWQGRGAGALLTRYVLDLAAADGLPVYLESTEVAVPLYWKLGFRVLDGFEMRIPRLGPADASVAEVGGGEEEVWYREKCMLWTPPSKADGDV</sequence>
<feature type="domain" description="Zn(2)-C6 fungal-type" evidence="3">
    <location>
        <begin position="11"/>
        <end position="41"/>
    </location>
</feature>
<reference evidence="5" key="1">
    <citation type="journal article" date="2023" name="Mol. Phylogenet. Evol.">
        <title>Genome-scale phylogeny and comparative genomics of the fungal order Sordariales.</title>
        <authorList>
            <person name="Hensen N."/>
            <person name="Bonometti L."/>
            <person name="Westerberg I."/>
            <person name="Brannstrom I.O."/>
            <person name="Guillou S."/>
            <person name="Cros-Aarteil S."/>
            <person name="Calhoun S."/>
            <person name="Haridas S."/>
            <person name="Kuo A."/>
            <person name="Mondo S."/>
            <person name="Pangilinan J."/>
            <person name="Riley R."/>
            <person name="LaButti K."/>
            <person name="Andreopoulos B."/>
            <person name="Lipzen A."/>
            <person name="Chen C."/>
            <person name="Yan M."/>
            <person name="Daum C."/>
            <person name="Ng V."/>
            <person name="Clum A."/>
            <person name="Steindorff A."/>
            <person name="Ohm R.A."/>
            <person name="Martin F."/>
            <person name="Silar P."/>
            <person name="Natvig D.O."/>
            <person name="Lalanne C."/>
            <person name="Gautier V."/>
            <person name="Ament-Velasquez S.L."/>
            <person name="Kruys A."/>
            <person name="Hutchinson M.I."/>
            <person name="Powell A.J."/>
            <person name="Barry K."/>
            <person name="Miller A.N."/>
            <person name="Grigoriev I.V."/>
            <person name="Debuchy R."/>
            <person name="Gladieux P."/>
            <person name="Hiltunen Thoren M."/>
            <person name="Johannesson H."/>
        </authorList>
    </citation>
    <scope>NUCLEOTIDE SEQUENCE</scope>
    <source>
        <strain evidence="5">CBS 141.50</strain>
    </source>
</reference>
<evidence type="ECO:0000259" key="3">
    <source>
        <dbReference type="PROSITE" id="PS50048"/>
    </source>
</evidence>
<dbReference type="RefSeq" id="XP_062640933.1">
    <property type="nucleotide sequence ID" value="XM_062782769.1"/>
</dbReference>
<dbReference type="AlphaFoldDB" id="A0AAN6ZQW1"/>
<dbReference type="PROSITE" id="PS00463">
    <property type="entry name" value="ZN2_CY6_FUNGAL_1"/>
    <property type="match status" value="1"/>
</dbReference>
<proteinExistence type="predicted"/>
<dbReference type="Pfam" id="PF13673">
    <property type="entry name" value="Acetyltransf_10"/>
    <property type="match status" value="1"/>
</dbReference>
<dbReference type="EMBL" id="MU853556">
    <property type="protein sequence ID" value="KAK4147562.1"/>
    <property type="molecule type" value="Genomic_DNA"/>
</dbReference>
<feature type="region of interest" description="Disordered" evidence="2">
    <location>
        <begin position="468"/>
        <end position="492"/>
    </location>
</feature>
<dbReference type="GO" id="GO:0001228">
    <property type="term" value="F:DNA-binding transcription activator activity, RNA polymerase II-specific"/>
    <property type="evidence" value="ECO:0007669"/>
    <property type="project" value="TreeGrafter"/>
</dbReference>
<dbReference type="CDD" id="cd04301">
    <property type="entry name" value="NAT_SF"/>
    <property type="match status" value="1"/>
</dbReference>
<dbReference type="PROSITE" id="PS50048">
    <property type="entry name" value="ZN2_CY6_FUNGAL_2"/>
    <property type="match status" value="1"/>
</dbReference>
<dbReference type="SUPFAM" id="SSF57701">
    <property type="entry name" value="Zn2/Cys6 DNA-binding domain"/>
    <property type="match status" value="1"/>
</dbReference>
<name>A0AAN6ZQW1_9PEZI</name>
<organism evidence="5 6">
    <name type="scientific">Dichotomopilus funicola</name>
    <dbReference type="NCBI Taxonomy" id="1934379"/>
    <lineage>
        <taxon>Eukaryota</taxon>
        <taxon>Fungi</taxon>
        <taxon>Dikarya</taxon>
        <taxon>Ascomycota</taxon>
        <taxon>Pezizomycotina</taxon>
        <taxon>Sordariomycetes</taxon>
        <taxon>Sordariomycetidae</taxon>
        <taxon>Sordariales</taxon>
        <taxon>Chaetomiaceae</taxon>
        <taxon>Dichotomopilus</taxon>
    </lineage>
</organism>
<dbReference type="CDD" id="cd00067">
    <property type="entry name" value="GAL4"/>
    <property type="match status" value="1"/>
</dbReference>
<feature type="compositionally biased region" description="Pro residues" evidence="2">
    <location>
        <begin position="71"/>
        <end position="87"/>
    </location>
</feature>
<feature type="compositionally biased region" description="Gly residues" evidence="2">
    <location>
        <begin position="483"/>
        <end position="492"/>
    </location>
</feature>
<dbReference type="GO" id="GO:0008270">
    <property type="term" value="F:zinc ion binding"/>
    <property type="evidence" value="ECO:0007669"/>
    <property type="project" value="InterPro"/>
</dbReference>
<keyword evidence="1" id="KW-0539">Nucleus</keyword>
<dbReference type="PANTHER" id="PTHR47784:SF4">
    <property type="entry name" value="ZN(II)2CYS6 TRANSCRIPTION FACTOR (EUROFUNG)"/>
    <property type="match status" value="1"/>
</dbReference>
<dbReference type="GO" id="GO:0016747">
    <property type="term" value="F:acyltransferase activity, transferring groups other than amino-acyl groups"/>
    <property type="evidence" value="ECO:0007669"/>
    <property type="project" value="InterPro"/>
</dbReference>
<feature type="domain" description="N-acetyltransferase" evidence="4">
    <location>
        <begin position="497"/>
        <end position="658"/>
    </location>
</feature>
<feature type="region of interest" description="Disordered" evidence="2">
    <location>
        <begin position="44"/>
        <end position="90"/>
    </location>
</feature>
<evidence type="ECO:0008006" key="7">
    <source>
        <dbReference type="Google" id="ProtNLM"/>
    </source>
</evidence>
<dbReference type="Pfam" id="PF00172">
    <property type="entry name" value="Zn_clus"/>
    <property type="match status" value="1"/>
</dbReference>